<dbReference type="InterPro" id="IPR002475">
    <property type="entry name" value="Bcl2-like"/>
</dbReference>
<dbReference type="EMBL" id="CAJRST010033334">
    <property type="protein sequence ID" value="CAG5982726.1"/>
    <property type="molecule type" value="Genomic_DNA"/>
</dbReference>
<reference evidence="2" key="1">
    <citation type="submission" date="2021-05" db="EMBL/GenBank/DDBJ databases">
        <authorList>
            <person name="Tigano A."/>
        </authorList>
    </citation>
    <scope>NUCLEOTIDE SEQUENCE</scope>
</reference>
<sequence>MAPSEAVVARQTAQIIYYLLEDECAPASRAFKDEYETDGNGDDFDPVLIADKLRSIADSMNEDAMFQAALSGLRKAAAEEAVEAAFSSGVDAVCKAHTSKGPEVAPEMQLIRASVAFGLYVKKSSPELKSKVQTAMAAFLNRRVGSWVERQGGWSKVPDVAE</sequence>
<protein>
    <submittedName>
        <fullName evidence="2">(Atlantic silverside) hypothetical protein</fullName>
    </submittedName>
</protein>
<dbReference type="PROSITE" id="PS50062">
    <property type="entry name" value="BCL2_FAMILY"/>
    <property type="match status" value="1"/>
</dbReference>
<keyword evidence="1" id="KW-0053">Apoptosis</keyword>
<dbReference type="InterPro" id="IPR036834">
    <property type="entry name" value="Bcl-2-like_sf"/>
</dbReference>
<dbReference type="Gene3D" id="1.10.437.10">
    <property type="entry name" value="Blc2-like"/>
    <property type="match status" value="1"/>
</dbReference>
<dbReference type="GO" id="GO:0042981">
    <property type="term" value="P:regulation of apoptotic process"/>
    <property type="evidence" value="ECO:0007669"/>
    <property type="project" value="InterPro"/>
</dbReference>
<accession>A0A8S4BFF2</accession>
<dbReference type="SUPFAM" id="SSF56854">
    <property type="entry name" value="Bcl-2 inhibitors of programmed cell death"/>
    <property type="match status" value="1"/>
</dbReference>
<name>A0A8S4BFF2_9TELE</name>
<dbReference type="GO" id="GO:0006915">
    <property type="term" value="P:apoptotic process"/>
    <property type="evidence" value="ECO:0007669"/>
    <property type="project" value="UniProtKB-KW"/>
</dbReference>
<dbReference type="OrthoDB" id="9950208at2759"/>
<keyword evidence="3" id="KW-1185">Reference proteome</keyword>
<dbReference type="PANTHER" id="PTHR36466">
    <property type="entry name" value="BCL-2-LIKE PROTEIN 15"/>
    <property type="match status" value="1"/>
</dbReference>
<comment type="caution">
    <text evidence="2">The sequence shown here is derived from an EMBL/GenBank/DDBJ whole genome shotgun (WGS) entry which is preliminary data.</text>
</comment>
<dbReference type="PANTHER" id="PTHR36466:SF1">
    <property type="entry name" value="BCL-2-LIKE PROTEIN 15"/>
    <property type="match status" value="1"/>
</dbReference>
<evidence type="ECO:0000313" key="2">
    <source>
        <dbReference type="EMBL" id="CAG5982726.1"/>
    </source>
</evidence>
<proteinExistence type="predicted"/>
<evidence type="ECO:0000313" key="3">
    <source>
        <dbReference type="Proteomes" id="UP000677803"/>
    </source>
</evidence>
<dbReference type="AlphaFoldDB" id="A0A8S4BFF2"/>
<dbReference type="Proteomes" id="UP000677803">
    <property type="component" value="Unassembled WGS sequence"/>
</dbReference>
<gene>
    <name evidence="2" type="ORF">MMEN_LOCUS16564</name>
</gene>
<dbReference type="InterPro" id="IPR033543">
    <property type="entry name" value="BCL2L15"/>
</dbReference>
<evidence type="ECO:0000256" key="1">
    <source>
        <dbReference type="ARBA" id="ARBA00022703"/>
    </source>
</evidence>
<organism evidence="2 3">
    <name type="scientific">Menidia menidia</name>
    <name type="common">Atlantic silverside</name>
    <dbReference type="NCBI Taxonomy" id="238744"/>
    <lineage>
        <taxon>Eukaryota</taxon>
        <taxon>Metazoa</taxon>
        <taxon>Chordata</taxon>
        <taxon>Craniata</taxon>
        <taxon>Vertebrata</taxon>
        <taxon>Euteleostomi</taxon>
        <taxon>Actinopterygii</taxon>
        <taxon>Neopterygii</taxon>
        <taxon>Teleostei</taxon>
        <taxon>Neoteleostei</taxon>
        <taxon>Acanthomorphata</taxon>
        <taxon>Ovalentaria</taxon>
        <taxon>Atherinomorphae</taxon>
        <taxon>Atheriniformes</taxon>
        <taxon>Atherinopsidae</taxon>
        <taxon>Menidiinae</taxon>
        <taxon>Menidia</taxon>
    </lineage>
</organism>